<sequence>MTRTTPELATPLQTYHHTNGFGVHQARLHGGSSVESGFEPASLWPWVRTLPPALAEGCEFAFLFEKESIDWASYSSDITPRDCFLWETWKHTAFRNNPATLQELEDLTYGACACVFVDTLQRASKNFIFGM</sequence>
<dbReference type="Proteomes" id="UP000499080">
    <property type="component" value="Unassembled WGS sequence"/>
</dbReference>
<dbReference type="InterPro" id="IPR036397">
    <property type="entry name" value="RNaseH_sf"/>
</dbReference>
<dbReference type="Gene3D" id="3.30.420.10">
    <property type="entry name" value="Ribonuclease H-like superfamily/Ribonuclease H"/>
    <property type="match status" value="1"/>
</dbReference>
<organism evidence="1 2">
    <name type="scientific">Araneus ventricosus</name>
    <name type="common">Orbweaver spider</name>
    <name type="synonym">Epeira ventricosa</name>
    <dbReference type="NCBI Taxonomy" id="182803"/>
    <lineage>
        <taxon>Eukaryota</taxon>
        <taxon>Metazoa</taxon>
        <taxon>Ecdysozoa</taxon>
        <taxon>Arthropoda</taxon>
        <taxon>Chelicerata</taxon>
        <taxon>Arachnida</taxon>
        <taxon>Araneae</taxon>
        <taxon>Araneomorphae</taxon>
        <taxon>Entelegynae</taxon>
        <taxon>Araneoidea</taxon>
        <taxon>Araneidae</taxon>
        <taxon>Araneus</taxon>
    </lineage>
</organism>
<dbReference type="EMBL" id="BGPR01004487">
    <property type="protein sequence ID" value="GBN00163.1"/>
    <property type="molecule type" value="Genomic_DNA"/>
</dbReference>
<dbReference type="AlphaFoldDB" id="A0A4Y2KFE1"/>
<protein>
    <submittedName>
        <fullName evidence="1">Uncharacterized protein</fullName>
    </submittedName>
</protein>
<dbReference type="GO" id="GO:0003676">
    <property type="term" value="F:nucleic acid binding"/>
    <property type="evidence" value="ECO:0007669"/>
    <property type="project" value="InterPro"/>
</dbReference>
<comment type="caution">
    <text evidence="1">The sequence shown here is derived from an EMBL/GenBank/DDBJ whole genome shotgun (WGS) entry which is preliminary data.</text>
</comment>
<evidence type="ECO:0000313" key="1">
    <source>
        <dbReference type="EMBL" id="GBN00163.1"/>
    </source>
</evidence>
<reference evidence="1 2" key="1">
    <citation type="journal article" date="2019" name="Sci. Rep.">
        <title>Orb-weaving spider Araneus ventricosus genome elucidates the spidroin gene catalogue.</title>
        <authorList>
            <person name="Kono N."/>
            <person name="Nakamura H."/>
            <person name="Ohtoshi R."/>
            <person name="Moran D.A.P."/>
            <person name="Shinohara A."/>
            <person name="Yoshida Y."/>
            <person name="Fujiwara M."/>
            <person name="Mori M."/>
            <person name="Tomita M."/>
            <person name="Arakawa K."/>
        </authorList>
    </citation>
    <scope>NUCLEOTIDE SEQUENCE [LARGE SCALE GENOMIC DNA]</scope>
</reference>
<proteinExistence type="predicted"/>
<keyword evidence="2" id="KW-1185">Reference proteome</keyword>
<name>A0A4Y2KFE1_ARAVE</name>
<gene>
    <name evidence="1" type="ORF">AVEN_161704_1</name>
</gene>
<evidence type="ECO:0000313" key="2">
    <source>
        <dbReference type="Proteomes" id="UP000499080"/>
    </source>
</evidence>
<accession>A0A4Y2KFE1</accession>